<evidence type="ECO:0000256" key="1">
    <source>
        <dbReference type="SAM" id="SignalP"/>
    </source>
</evidence>
<gene>
    <name evidence="2" type="ORF">Taro_024142</name>
</gene>
<dbReference type="AlphaFoldDB" id="A0A843UZI3"/>
<evidence type="ECO:0000313" key="3">
    <source>
        <dbReference type="Proteomes" id="UP000652761"/>
    </source>
</evidence>
<proteinExistence type="predicted"/>
<feature type="chain" id="PRO_5033049172" evidence="1">
    <location>
        <begin position="18"/>
        <end position="230"/>
    </location>
</feature>
<protein>
    <submittedName>
        <fullName evidence="2">Uncharacterized protein</fullName>
    </submittedName>
</protein>
<dbReference type="EMBL" id="NMUH01001351">
    <property type="protein sequence ID" value="MQL91532.1"/>
    <property type="molecule type" value="Genomic_DNA"/>
</dbReference>
<dbReference type="Proteomes" id="UP000652761">
    <property type="component" value="Unassembled WGS sequence"/>
</dbReference>
<name>A0A843UZI3_COLES</name>
<feature type="signal peptide" evidence="1">
    <location>
        <begin position="1"/>
        <end position="17"/>
    </location>
</feature>
<reference evidence="2" key="1">
    <citation type="submission" date="2017-07" db="EMBL/GenBank/DDBJ databases">
        <title>Taro Niue Genome Assembly and Annotation.</title>
        <authorList>
            <person name="Atibalentja N."/>
            <person name="Keating K."/>
            <person name="Fields C.J."/>
        </authorList>
    </citation>
    <scope>NUCLEOTIDE SEQUENCE</scope>
    <source>
        <strain evidence="2">Niue_2</strain>
        <tissue evidence="2">Leaf</tissue>
    </source>
</reference>
<evidence type="ECO:0000313" key="2">
    <source>
        <dbReference type="EMBL" id="MQL91532.1"/>
    </source>
</evidence>
<keyword evidence="3" id="KW-1185">Reference proteome</keyword>
<keyword evidence="1" id="KW-0732">Signal</keyword>
<accession>A0A843UZI3</accession>
<organism evidence="2 3">
    <name type="scientific">Colocasia esculenta</name>
    <name type="common">Wild taro</name>
    <name type="synonym">Arum esculentum</name>
    <dbReference type="NCBI Taxonomy" id="4460"/>
    <lineage>
        <taxon>Eukaryota</taxon>
        <taxon>Viridiplantae</taxon>
        <taxon>Streptophyta</taxon>
        <taxon>Embryophyta</taxon>
        <taxon>Tracheophyta</taxon>
        <taxon>Spermatophyta</taxon>
        <taxon>Magnoliopsida</taxon>
        <taxon>Liliopsida</taxon>
        <taxon>Araceae</taxon>
        <taxon>Aroideae</taxon>
        <taxon>Colocasieae</taxon>
        <taxon>Colocasia</taxon>
    </lineage>
</organism>
<sequence>MKQDMLLFSWSWRPGVAVDWLASMLVDVDFLNLAAVDVDAKGGGISEMADRRDWGGGGDDPEKSTQRMIERIWESLTDIRARMDQQAPVPPVAVPPGNGEAVPVAPVPPSVEVPFVAPVPPPPPVLIAEELVMQVEKFLRLQPPTYSGGPNPDTAEHWVHEIERVFATMRCPAADRVVPKSGWTIVEHVASPNCARKRHIVVQFPWELAEGSARQTVSTFTALLICLAVI</sequence>
<comment type="caution">
    <text evidence="2">The sequence shown here is derived from an EMBL/GenBank/DDBJ whole genome shotgun (WGS) entry which is preliminary data.</text>
</comment>